<comment type="caution">
    <text evidence="2">The sequence shown here is derived from an EMBL/GenBank/DDBJ whole genome shotgun (WGS) entry which is preliminary data.</text>
</comment>
<evidence type="ECO:0000256" key="1">
    <source>
        <dbReference type="SAM" id="MobiDB-lite"/>
    </source>
</evidence>
<dbReference type="AlphaFoldDB" id="A0AAD7I0E8"/>
<sequence length="381" mass="40225">MSSNAGSSTGPAAKIRRENTAGGSIPTSTFYLDGPTPSATFTVSTAANNSSAAPKAVSTDQYGAVWQNIYKELVTGKHAIPSPNMVANFADIHLKSLNDYKGAQSSLQRATAMSNGFNLSSSGGPPPVVTNHLKLPTYQLVKSAPGVDSDLRVTEMLKTANETLSAVHDAATTLLSTVYTVQMEHCRQQINVGACADRFAADLTAYSRNIVQMSGFEDRDRYMHTVDLLKSAFTRELEDLAIDFTAKLIKSSALKEAKAVTLANARADAVMTDATKPVTDTVGDEVKRLFAAQLPVLIDTLKKSVPAHAAAPASKNPSSSSTAKKTDRRSKDLKPKPKTAQAAKGTDSNPKAKQGRNRANGGGAKQAEPSNKGKGKGKATE</sequence>
<dbReference type="Proteomes" id="UP001215280">
    <property type="component" value="Unassembled WGS sequence"/>
</dbReference>
<proteinExistence type="predicted"/>
<dbReference type="EMBL" id="JARJLG010000180">
    <property type="protein sequence ID" value="KAJ7731795.1"/>
    <property type="molecule type" value="Genomic_DNA"/>
</dbReference>
<protein>
    <submittedName>
        <fullName evidence="2">Uncharacterized protein</fullName>
    </submittedName>
</protein>
<feature type="region of interest" description="Disordered" evidence="1">
    <location>
        <begin position="1"/>
        <end position="25"/>
    </location>
</feature>
<feature type="compositionally biased region" description="Low complexity" evidence="1">
    <location>
        <begin position="307"/>
        <end position="323"/>
    </location>
</feature>
<accession>A0AAD7I0E8</accession>
<name>A0AAD7I0E8_9AGAR</name>
<keyword evidence="3" id="KW-1185">Reference proteome</keyword>
<reference evidence="2" key="1">
    <citation type="submission" date="2023-03" db="EMBL/GenBank/DDBJ databases">
        <title>Massive genome expansion in bonnet fungi (Mycena s.s.) driven by repeated elements and novel gene families across ecological guilds.</title>
        <authorList>
            <consortium name="Lawrence Berkeley National Laboratory"/>
            <person name="Harder C.B."/>
            <person name="Miyauchi S."/>
            <person name="Viragh M."/>
            <person name="Kuo A."/>
            <person name="Thoen E."/>
            <person name="Andreopoulos B."/>
            <person name="Lu D."/>
            <person name="Skrede I."/>
            <person name="Drula E."/>
            <person name="Henrissat B."/>
            <person name="Morin E."/>
            <person name="Kohler A."/>
            <person name="Barry K."/>
            <person name="LaButti K."/>
            <person name="Morin E."/>
            <person name="Salamov A."/>
            <person name="Lipzen A."/>
            <person name="Mereny Z."/>
            <person name="Hegedus B."/>
            <person name="Baldrian P."/>
            <person name="Stursova M."/>
            <person name="Weitz H."/>
            <person name="Taylor A."/>
            <person name="Grigoriev I.V."/>
            <person name="Nagy L.G."/>
            <person name="Martin F."/>
            <person name="Kauserud H."/>
        </authorList>
    </citation>
    <scope>NUCLEOTIDE SEQUENCE</scope>
    <source>
        <strain evidence="2">CBHHK188m</strain>
    </source>
</reference>
<gene>
    <name evidence="2" type="ORF">DFH07DRAFT_968614</name>
</gene>
<evidence type="ECO:0000313" key="2">
    <source>
        <dbReference type="EMBL" id="KAJ7731795.1"/>
    </source>
</evidence>
<feature type="compositionally biased region" description="Polar residues" evidence="1">
    <location>
        <begin position="1"/>
        <end position="10"/>
    </location>
</feature>
<organism evidence="2 3">
    <name type="scientific">Mycena maculata</name>
    <dbReference type="NCBI Taxonomy" id="230809"/>
    <lineage>
        <taxon>Eukaryota</taxon>
        <taxon>Fungi</taxon>
        <taxon>Dikarya</taxon>
        <taxon>Basidiomycota</taxon>
        <taxon>Agaricomycotina</taxon>
        <taxon>Agaricomycetes</taxon>
        <taxon>Agaricomycetidae</taxon>
        <taxon>Agaricales</taxon>
        <taxon>Marasmiineae</taxon>
        <taxon>Mycenaceae</taxon>
        <taxon>Mycena</taxon>
    </lineage>
</organism>
<feature type="region of interest" description="Disordered" evidence="1">
    <location>
        <begin position="307"/>
        <end position="381"/>
    </location>
</feature>
<evidence type="ECO:0000313" key="3">
    <source>
        <dbReference type="Proteomes" id="UP001215280"/>
    </source>
</evidence>